<evidence type="ECO:0000256" key="2">
    <source>
        <dbReference type="ARBA" id="ARBA00022692"/>
    </source>
</evidence>
<dbReference type="EMBL" id="CP121270">
    <property type="protein sequence ID" value="WFP24458.1"/>
    <property type="molecule type" value="Genomic_DNA"/>
</dbReference>
<feature type="transmembrane region" description="Helical" evidence="5">
    <location>
        <begin position="67"/>
        <end position="87"/>
    </location>
</feature>
<keyword evidence="3 5" id="KW-1133">Transmembrane helix</keyword>
<gene>
    <name evidence="6" type="ORF">P9A14_20390</name>
</gene>
<dbReference type="InterPro" id="IPR032808">
    <property type="entry name" value="DoxX"/>
</dbReference>
<evidence type="ECO:0000256" key="5">
    <source>
        <dbReference type="SAM" id="Phobius"/>
    </source>
</evidence>
<dbReference type="RefSeq" id="WP_078113747.1">
    <property type="nucleotide sequence ID" value="NZ_CP121270.1"/>
</dbReference>
<dbReference type="AlphaFoldDB" id="A0AAX3T6F9"/>
<comment type="subcellular location">
    <subcellularLocation>
        <location evidence="1">Membrane</location>
        <topology evidence="1">Multi-pass membrane protein</topology>
    </subcellularLocation>
</comment>
<keyword evidence="2 5" id="KW-0812">Transmembrane</keyword>
<name>A0AAX3T6F9_9ACTN</name>
<reference evidence="6" key="1">
    <citation type="submission" date="2023-04" db="EMBL/GenBank/DDBJ databases">
        <title>Complete genome sequence of a phthalic acid esters degrading bacterial strain.</title>
        <authorList>
            <person name="Weng L."/>
            <person name="Jia Y."/>
            <person name="Ren L."/>
        </authorList>
    </citation>
    <scope>NUCLEOTIDE SEQUENCE</scope>
    <source>
        <strain evidence="6">RL-LY01</strain>
    </source>
</reference>
<evidence type="ECO:0000313" key="7">
    <source>
        <dbReference type="Proteomes" id="UP001213504"/>
    </source>
</evidence>
<evidence type="ECO:0000313" key="6">
    <source>
        <dbReference type="EMBL" id="WFP24458.1"/>
    </source>
</evidence>
<evidence type="ECO:0000256" key="1">
    <source>
        <dbReference type="ARBA" id="ARBA00004141"/>
    </source>
</evidence>
<dbReference type="Pfam" id="PF13564">
    <property type="entry name" value="DoxX_2"/>
    <property type="match status" value="1"/>
</dbReference>
<evidence type="ECO:0000256" key="3">
    <source>
        <dbReference type="ARBA" id="ARBA00022989"/>
    </source>
</evidence>
<proteinExistence type="predicted"/>
<accession>A0AAX3T6F9</accession>
<evidence type="ECO:0000256" key="4">
    <source>
        <dbReference type="ARBA" id="ARBA00023136"/>
    </source>
</evidence>
<dbReference type="Proteomes" id="UP001213504">
    <property type="component" value="Chromosome"/>
</dbReference>
<dbReference type="GO" id="GO:0016020">
    <property type="term" value="C:membrane"/>
    <property type="evidence" value="ECO:0007669"/>
    <property type="project" value="UniProtKB-SubCell"/>
</dbReference>
<organism evidence="6 7">
    <name type="scientific">Gordonia hongkongensis</name>
    <dbReference type="NCBI Taxonomy" id="1701090"/>
    <lineage>
        <taxon>Bacteria</taxon>
        <taxon>Bacillati</taxon>
        <taxon>Actinomycetota</taxon>
        <taxon>Actinomycetes</taxon>
        <taxon>Mycobacteriales</taxon>
        <taxon>Gordoniaceae</taxon>
        <taxon>Gordonia</taxon>
    </lineage>
</organism>
<sequence length="120" mass="12148">MNDFHILAGRGAAACLTLTGVSKVLALAPMIERAHHLGFSVPEFRLIGVAELAGATGLVAGERNPRIGAAAAASLCAVMIGACTAHLRTGDRWLSAAPAAVVGVATAFTATGFVARVRAR</sequence>
<protein>
    <submittedName>
        <fullName evidence="6">DoxX family protein</fullName>
    </submittedName>
</protein>
<keyword evidence="4 5" id="KW-0472">Membrane</keyword>
<feature type="transmembrane region" description="Helical" evidence="5">
    <location>
        <begin position="93"/>
        <end position="115"/>
    </location>
</feature>